<feature type="compositionally biased region" description="Polar residues" evidence="1">
    <location>
        <begin position="35"/>
        <end position="47"/>
    </location>
</feature>
<gene>
    <name evidence="2" type="ORF">PGTUg99_033982</name>
</gene>
<dbReference type="AlphaFoldDB" id="A0A5B0RR50"/>
<protein>
    <submittedName>
        <fullName evidence="2">Uncharacterized protein</fullName>
    </submittedName>
</protein>
<organism evidence="2 3">
    <name type="scientific">Puccinia graminis f. sp. tritici</name>
    <dbReference type="NCBI Taxonomy" id="56615"/>
    <lineage>
        <taxon>Eukaryota</taxon>
        <taxon>Fungi</taxon>
        <taxon>Dikarya</taxon>
        <taxon>Basidiomycota</taxon>
        <taxon>Pucciniomycotina</taxon>
        <taxon>Pucciniomycetes</taxon>
        <taxon>Pucciniales</taxon>
        <taxon>Pucciniaceae</taxon>
        <taxon>Puccinia</taxon>
    </lineage>
</organism>
<name>A0A5B0RR50_PUCGR</name>
<accession>A0A5B0RR50</accession>
<reference evidence="2 3" key="1">
    <citation type="submission" date="2019-05" db="EMBL/GenBank/DDBJ databases">
        <title>Emergence of the Ug99 lineage of the wheat stem rust pathogen through somatic hybridization.</title>
        <authorList>
            <person name="Li F."/>
            <person name="Upadhyaya N.M."/>
            <person name="Sperschneider J."/>
            <person name="Matny O."/>
            <person name="Nguyen-Phuc H."/>
            <person name="Mago R."/>
            <person name="Raley C."/>
            <person name="Miller M.E."/>
            <person name="Silverstein K.A.T."/>
            <person name="Henningsen E."/>
            <person name="Hirsch C.D."/>
            <person name="Visser B."/>
            <person name="Pretorius Z.A."/>
            <person name="Steffenson B.J."/>
            <person name="Schwessinger B."/>
            <person name="Dodds P.N."/>
            <person name="Figueroa M."/>
        </authorList>
    </citation>
    <scope>NUCLEOTIDE SEQUENCE [LARGE SCALE GENOMIC DNA]</scope>
    <source>
        <strain evidence="2 3">Ug99</strain>
    </source>
</reference>
<evidence type="ECO:0000256" key="1">
    <source>
        <dbReference type="SAM" id="MobiDB-lite"/>
    </source>
</evidence>
<dbReference type="EMBL" id="VDEP01000169">
    <property type="protein sequence ID" value="KAA1127283.1"/>
    <property type="molecule type" value="Genomic_DNA"/>
</dbReference>
<feature type="region of interest" description="Disordered" evidence="1">
    <location>
        <begin position="35"/>
        <end position="55"/>
    </location>
</feature>
<comment type="caution">
    <text evidence="2">The sequence shown here is derived from an EMBL/GenBank/DDBJ whole genome shotgun (WGS) entry which is preliminary data.</text>
</comment>
<evidence type="ECO:0000313" key="3">
    <source>
        <dbReference type="Proteomes" id="UP000325313"/>
    </source>
</evidence>
<proteinExistence type="predicted"/>
<evidence type="ECO:0000313" key="2">
    <source>
        <dbReference type="EMBL" id="KAA1127283.1"/>
    </source>
</evidence>
<dbReference type="Proteomes" id="UP000325313">
    <property type="component" value="Unassembled WGS sequence"/>
</dbReference>
<sequence>MDISLLQLCFSNLKARHNGRCLCNQLRSPVVTKLPNSNPETHQQSDSHLYVHSGLTPMPPPLVGQDVVDDENWTSKANYLIPQNEDEKAGRACSRLWLAAKDIRDRDRSLATVLTAAILADAATSHSMGKRRVLQL</sequence>